<sequence>NTNDPRNTNDLKDINNSEDTNDSKNTTDSKDFGIVIRLITFGTSFSSWISFEKSLEHYSKKNKFKPIKS</sequence>
<keyword evidence="3" id="KW-1185">Reference proteome</keyword>
<dbReference type="EMBL" id="CAJVQA010029049">
    <property type="protein sequence ID" value="CAG8795986.1"/>
    <property type="molecule type" value="Genomic_DNA"/>
</dbReference>
<name>A0A9N9JTZ9_9GLOM</name>
<gene>
    <name evidence="2" type="ORF">CPELLU_LOCUS17339</name>
</gene>
<protein>
    <submittedName>
        <fullName evidence="2">13376_t:CDS:1</fullName>
    </submittedName>
</protein>
<evidence type="ECO:0000256" key="1">
    <source>
        <dbReference type="SAM" id="MobiDB-lite"/>
    </source>
</evidence>
<feature type="region of interest" description="Disordered" evidence="1">
    <location>
        <begin position="1"/>
        <end position="28"/>
    </location>
</feature>
<dbReference type="AlphaFoldDB" id="A0A9N9JTZ9"/>
<comment type="caution">
    <text evidence="2">The sequence shown here is derived from an EMBL/GenBank/DDBJ whole genome shotgun (WGS) entry which is preliminary data.</text>
</comment>
<evidence type="ECO:0000313" key="2">
    <source>
        <dbReference type="EMBL" id="CAG8795986.1"/>
    </source>
</evidence>
<accession>A0A9N9JTZ9</accession>
<organism evidence="2 3">
    <name type="scientific">Cetraspora pellucida</name>
    <dbReference type="NCBI Taxonomy" id="1433469"/>
    <lineage>
        <taxon>Eukaryota</taxon>
        <taxon>Fungi</taxon>
        <taxon>Fungi incertae sedis</taxon>
        <taxon>Mucoromycota</taxon>
        <taxon>Glomeromycotina</taxon>
        <taxon>Glomeromycetes</taxon>
        <taxon>Diversisporales</taxon>
        <taxon>Gigasporaceae</taxon>
        <taxon>Cetraspora</taxon>
    </lineage>
</organism>
<evidence type="ECO:0000313" key="3">
    <source>
        <dbReference type="Proteomes" id="UP000789759"/>
    </source>
</evidence>
<proteinExistence type="predicted"/>
<feature type="compositionally biased region" description="Basic and acidic residues" evidence="1">
    <location>
        <begin position="7"/>
        <end position="28"/>
    </location>
</feature>
<dbReference type="OrthoDB" id="2487594at2759"/>
<dbReference type="Proteomes" id="UP000789759">
    <property type="component" value="Unassembled WGS sequence"/>
</dbReference>
<feature type="non-terminal residue" evidence="2">
    <location>
        <position position="1"/>
    </location>
</feature>
<reference evidence="2" key="1">
    <citation type="submission" date="2021-06" db="EMBL/GenBank/DDBJ databases">
        <authorList>
            <person name="Kallberg Y."/>
            <person name="Tangrot J."/>
            <person name="Rosling A."/>
        </authorList>
    </citation>
    <scope>NUCLEOTIDE SEQUENCE</scope>
    <source>
        <strain evidence="2">FL966</strain>
    </source>
</reference>